<gene>
    <name evidence="1" type="ORF">G3N55_12285</name>
</gene>
<dbReference type="PANTHER" id="PTHR32305:SF15">
    <property type="entry name" value="PROTEIN RHSA-RELATED"/>
    <property type="match status" value="1"/>
</dbReference>
<dbReference type="EMBL" id="JAAGRR010000234">
    <property type="protein sequence ID" value="NDY43612.1"/>
    <property type="molecule type" value="Genomic_DNA"/>
</dbReference>
<dbReference type="NCBIfam" id="TIGR03696">
    <property type="entry name" value="Rhs_assc_core"/>
    <property type="match status" value="1"/>
</dbReference>
<proteinExistence type="predicted"/>
<reference evidence="1 2" key="1">
    <citation type="submission" date="2020-02" db="EMBL/GenBank/DDBJ databases">
        <title>Comparative genomics of sulfur disproportionating microorganisms.</title>
        <authorList>
            <person name="Ward L.M."/>
            <person name="Bertran E."/>
            <person name="Johnston D.T."/>
        </authorList>
    </citation>
    <scope>NUCLEOTIDE SEQUENCE [LARGE SCALE GENOMIC DNA]</scope>
    <source>
        <strain evidence="1 2">DSM 100025</strain>
    </source>
</reference>
<comment type="caution">
    <text evidence="1">The sequence shown here is derived from an EMBL/GenBank/DDBJ whole genome shotgun (WGS) entry which is preliminary data.</text>
</comment>
<dbReference type="Proteomes" id="UP000469346">
    <property type="component" value="Unassembled WGS sequence"/>
</dbReference>
<dbReference type="PRINTS" id="PR00394">
    <property type="entry name" value="RHSPROTEIN"/>
</dbReference>
<evidence type="ECO:0000313" key="2">
    <source>
        <dbReference type="Proteomes" id="UP000469346"/>
    </source>
</evidence>
<keyword evidence="2" id="KW-1185">Reference proteome</keyword>
<organism evidence="1 2">
    <name type="scientific">Dissulfurirhabdus thermomarina</name>
    <dbReference type="NCBI Taxonomy" id="1765737"/>
    <lineage>
        <taxon>Bacteria</taxon>
        <taxon>Deltaproteobacteria</taxon>
        <taxon>Dissulfurirhabdaceae</taxon>
        <taxon>Dissulfurirhabdus</taxon>
    </lineage>
</organism>
<accession>A0A6N9TQR4</accession>
<dbReference type="InterPro" id="IPR050708">
    <property type="entry name" value="T6SS_VgrG/RHS"/>
</dbReference>
<dbReference type="RefSeq" id="WP_163299988.1">
    <property type="nucleotide sequence ID" value="NZ_JAAGRR010000234.1"/>
</dbReference>
<evidence type="ECO:0000313" key="1">
    <source>
        <dbReference type="EMBL" id="NDY43612.1"/>
    </source>
</evidence>
<feature type="non-terminal residue" evidence="1">
    <location>
        <position position="1"/>
    </location>
</feature>
<name>A0A6N9TQR4_DISTH</name>
<dbReference type="PANTHER" id="PTHR32305">
    <property type="match status" value="1"/>
</dbReference>
<sequence>VTWRAEYEAFGRAHVAPAARATCNLRFPGQYFDQETGLHYNWRRYYDPSTGRYITPDPIGLSGGVNLFSYVQNNPINYIDPYGLEMRDIPGAIVTSFSGAANSLTDIAKNGPPEAKALMAFAAATEVVPLTIASAQSAPVTAAAYRLAPYSAAFVDFVSSSLPATAPVPTWAGLYGWLTGEAINQFRDWLDTRSSNDNPCGYSR</sequence>
<dbReference type="InterPro" id="IPR022385">
    <property type="entry name" value="Rhs_assc_core"/>
</dbReference>
<protein>
    <submittedName>
        <fullName evidence="1">RHS repeat-associated core domain-containing protein</fullName>
    </submittedName>
</protein>
<dbReference type="Gene3D" id="2.180.10.10">
    <property type="entry name" value="RHS repeat-associated core"/>
    <property type="match status" value="1"/>
</dbReference>
<dbReference type="AlphaFoldDB" id="A0A6N9TQR4"/>